<dbReference type="RefSeq" id="WP_204204784.1">
    <property type="nucleotide sequence ID" value="NZ_JAFELM010000043.1"/>
</dbReference>
<dbReference type="PANTHER" id="PTHR43025:SF3">
    <property type="entry name" value="MONOGALACTOSYLDIACYLGLYCEROL SYNTHASE 1, CHLOROPLASTIC"/>
    <property type="match status" value="1"/>
</dbReference>
<evidence type="ECO:0000313" key="6">
    <source>
        <dbReference type="Proteomes" id="UP001518925"/>
    </source>
</evidence>
<evidence type="ECO:0000313" key="5">
    <source>
        <dbReference type="EMBL" id="MBM6619324.1"/>
    </source>
</evidence>
<comment type="similarity">
    <text evidence="1">Belongs to the glycosyltransferase 28 family.</text>
</comment>
<dbReference type="EMBL" id="JAFELM010000043">
    <property type="protein sequence ID" value="MBM6619324.1"/>
    <property type="molecule type" value="Genomic_DNA"/>
</dbReference>
<reference evidence="5 6" key="1">
    <citation type="submission" date="2021-02" db="EMBL/GenBank/DDBJ databases">
        <title>Bacillus sp. RD4P76, an endophyte from a halophyte.</title>
        <authorList>
            <person name="Sun J.-Q."/>
        </authorList>
    </citation>
    <scope>NUCLEOTIDE SEQUENCE [LARGE SCALE GENOMIC DNA]</scope>
    <source>
        <strain evidence="5 6">RD4P76</strain>
    </source>
</reference>
<dbReference type="SUPFAM" id="SSF53756">
    <property type="entry name" value="UDP-Glycosyltransferase/glycogen phosphorylase"/>
    <property type="match status" value="1"/>
</dbReference>
<gene>
    <name evidence="5" type="ORF">JR050_16815</name>
</gene>
<keyword evidence="3" id="KW-0808">Transferase</keyword>
<feature type="domain" description="Diacylglycerol glucosyltransferase N-terminal" evidence="4">
    <location>
        <begin position="16"/>
        <end position="182"/>
    </location>
</feature>
<name>A0ABS2DLG3_9BACI</name>
<evidence type="ECO:0000259" key="4">
    <source>
        <dbReference type="Pfam" id="PF06925"/>
    </source>
</evidence>
<organism evidence="5 6">
    <name type="scientific">Bacillus suaedaesalsae</name>
    <dbReference type="NCBI Taxonomy" id="2810349"/>
    <lineage>
        <taxon>Bacteria</taxon>
        <taxon>Bacillati</taxon>
        <taxon>Bacillota</taxon>
        <taxon>Bacilli</taxon>
        <taxon>Bacillales</taxon>
        <taxon>Bacillaceae</taxon>
        <taxon>Bacillus</taxon>
    </lineage>
</organism>
<proteinExistence type="inferred from homology"/>
<evidence type="ECO:0000256" key="2">
    <source>
        <dbReference type="ARBA" id="ARBA00022676"/>
    </source>
</evidence>
<dbReference type="Gene3D" id="3.40.50.2000">
    <property type="entry name" value="Glycogen Phosphorylase B"/>
    <property type="match status" value="1"/>
</dbReference>
<keyword evidence="6" id="KW-1185">Reference proteome</keyword>
<dbReference type="PANTHER" id="PTHR43025">
    <property type="entry name" value="MONOGALACTOSYLDIACYLGLYCEROL SYNTHASE"/>
    <property type="match status" value="1"/>
</dbReference>
<keyword evidence="2" id="KW-0328">Glycosyltransferase</keyword>
<protein>
    <submittedName>
        <fullName evidence="5">UDP-glucuronosyltransferase</fullName>
    </submittedName>
</protein>
<comment type="caution">
    <text evidence="5">The sequence shown here is derived from an EMBL/GenBank/DDBJ whole genome shotgun (WGS) entry which is preliminary data.</text>
</comment>
<accession>A0ABS2DLG3</accession>
<dbReference type="Pfam" id="PF06925">
    <property type="entry name" value="MGDG_synth"/>
    <property type="match status" value="1"/>
</dbReference>
<evidence type="ECO:0000256" key="3">
    <source>
        <dbReference type="ARBA" id="ARBA00022679"/>
    </source>
</evidence>
<sequence>MLKVLFLPFLQIPSGHHQVVTTMTHQLNEEYNFVKWEKVDILSYTYKKMEPLISTIYIKWIDYFPNMYHWLYKKSVYESLDETKEFKLYEVLFLRSMKKLIQEQNPTHIVCSHALPSYLICKLKKQGICNAKLINVYTDYFIHHIWGTTAVDAHFISLPSMKQYLLTKGVNPESIYSTGIPVHEEFHFDSRVMKDKTKFQVLLTGGSLGVGKLDRILGNVQRDGHIQYHVLCGSNEKLYKRLVKQDHPRICPYRYISCKKQLNTLYDSMDAVLTKPGGITVSECLMKRKPIFIYTHLPGQEKINVDALLEHGLITILPFNDNLVSFEHQLVTILSSEEFSMKLKVNLENYHGSLTKITPMDLIVQDAVNYGVLA</sequence>
<dbReference type="Proteomes" id="UP001518925">
    <property type="component" value="Unassembled WGS sequence"/>
</dbReference>
<dbReference type="InterPro" id="IPR050519">
    <property type="entry name" value="Glycosyltransf_28_UgtP"/>
</dbReference>
<evidence type="ECO:0000256" key="1">
    <source>
        <dbReference type="ARBA" id="ARBA00006962"/>
    </source>
</evidence>
<dbReference type="InterPro" id="IPR009695">
    <property type="entry name" value="Diacylglyc_glucosyltr_N"/>
</dbReference>